<sequence>MGKVWKVGLAVLVTLLITMATANAIQPSSIFNNSSLTVTIEPNPTFAGTPIVSPVNFSVVNAGWYGDIPITFNVTSPNMGNVTVNVSTDLTAYNSSTSGTSIMLNLTTETWFAVNASTAGCYWVNVSHDLTNDYVNFTVCYWKIDSVTLYDVNGNSYDLLAGGTQNIEAGDYTIYINVTAPSGEGYEVANASLNLTPFGIGWVTLDVIDSNSTAGTYNLSGTIQFHKATDAGYNITGNITIGDPVEIPAINTSQVDVDPAPAVKWAFLETNPYDSDDNVIWDGVSDYINATLYVAAVDEFGNINTSGFSGYISVVSGPGILNKTSVNASRVDAFNISVPNADATAFVTVKVYGGGLASTTKTVGFYDRIDHLDVAVEKPVLYANNSDSTTVYVTLKDSAGNTIPVEGINITIDELTTLGLDIPTSTNATDNSGVATFTVTAGANSGTATIGAIVDSGIAWDGRYGDANITLKQAPDTTAVQTAATSAVPSTITAGEGYKIEFTIVDHAGQPIANSAEFPVKFNITAGDAVWLENNAKVLFVNATDANGNVSATLYSTNASTSINVNISIKNESGQWVTLVPDTPVNVDPAEVADFVVEPDSIGLPAVIGASEVINVTLVDAYGNVNSTNATMIVTTDNPSLGLLNNGTNHPDSIVVSITGGKGSFTYYVNSSTPGVANLTLNVTDFNIVKTVKIVTTAPQGVVLTFDQTLPFVASDINVTAQVTTAEGLPLKYSNVDLTLVVKNPDGNVIFIGTASTNASGAAVWTLNGTNFTAPGVYTFKVYNTSYGISDTKQLTFAGPAVKVVVTVNNTAPLVNDTVMITATFYDVNDLVTSDLDGADVTFLINDVVVGTATITNGVASINYTFTEAGTFNITAFYNATLQDTIAITVVTTVAPGDSDNDGWNDSVEALIASYNPSFDPAQVPTQDDVINAVVGAVNKYFDPATTESEKQQIVNDIITLVQEYFLHF</sequence>
<dbReference type="InterPro" id="IPR013783">
    <property type="entry name" value="Ig-like_fold"/>
</dbReference>
<organism evidence="2 3">
    <name type="scientific">Ferroglobus placidus (strain DSM 10642 / AEDII12DO)</name>
    <dbReference type="NCBI Taxonomy" id="589924"/>
    <lineage>
        <taxon>Archaea</taxon>
        <taxon>Methanobacteriati</taxon>
        <taxon>Methanobacteriota</taxon>
        <taxon>Archaeoglobi</taxon>
        <taxon>Archaeoglobales</taxon>
        <taxon>Archaeoglobaceae</taxon>
        <taxon>Ferroglobus</taxon>
    </lineage>
</organism>
<dbReference type="Gene3D" id="2.60.40.10">
    <property type="entry name" value="Immunoglobulins"/>
    <property type="match status" value="2"/>
</dbReference>
<dbReference type="Pfam" id="PF09134">
    <property type="entry name" value="Invasin_D3"/>
    <property type="match status" value="1"/>
</dbReference>
<dbReference type="EMBL" id="CP001899">
    <property type="protein sequence ID" value="ADC65227.1"/>
    <property type="molecule type" value="Genomic_DNA"/>
</dbReference>
<evidence type="ECO:0000313" key="2">
    <source>
        <dbReference type="EMBL" id="ADC65227.1"/>
    </source>
</evidence>
<evidence type="ECO:0000259" key="1">
    <source>
        <dbReference type="Pfam" id="PF09134"/>
    </source>
</evidence>
<proteinExistence type="predicted"/>
<dbReference type="Proteomes" id="UP000002613">
    <property type="component" value="Chromosome"/>
</dbReference>
<keyword evidence="3" id="KW-1185">Reference proteome</keyword>
<dbReference type="InterPro" id="IPR008964">
    <property type="entry name" value="Invasin/intimin_cell_adhesion"/>
</dbReference>
<reference evidence="3" key="1">
    <citation type="submission" date="2010-02" db="EMBL/GenBank/DDBJ databases">
        <title>Complete sequence of Ferroglobus placidus DSM 10642.</title>
        <authorList>
            <consortium name="US DOE Joint Genome Institute"/>
            <person name="Lucas S."/>
            <person name="Copeland A."/>
            <person name="Lapidus A."/>
            <person name="Cheng J.-F."/>
            <person name="Bruce D."/>
            <person name="Goodwin L."/>
            <person name="Pitluck S."/>
            <person name="Saunders E."/>
            <person name="Brettin T."/>
            <person name="Detter J.C."/>
            <person name="Han C."/>
            <person name="Tapia R."/>
            <person name="Larimer F."/>
            <person name="Land M."/>
            <person name="Hauser L."/>
            <person name="Kyrpides N."/>
            <person name="Ivanova N."/>
            <person name="Holmes D."/>
            <person name="Lovley D."/>
            <person name="Kyrpides N."/>
            <person name="Anderson I.J."/>
            <person name="Woyke T."/>
        </authorList>
    </citation>
    <scope>NUCLEOTIDE SEQUENCE [LARGE SCALE GENOMIC DNA]</scope>
    <source>
        <strain evidence="3">DSM 10642 / AEDII12DO</strain>
    </source>
</reference>
<name>D3RXL4_FERPA</name>
<feature type="domain" description="Invasin" evidence="1">
    <location>
        <begin position="374"/>
        <end position="455"/>
    </location>
</feature>
<dbReference type="KEGG" id="fpl:Ferp_1067"/>
<dbReference type="SUPFAM" id="SSF49373">
    <property type="entry name" value="Invasin/intimin cell-adhesion fragments"/>
    <property type="match status" value="1"/>
</dbReference>
<dbReference type="HOGENOM" id="CLU_305809_0_0_2"/>
<reference evidence="2 3" key="2">
    <citation type="journal article" date="2011" name="Stand. Genomic Sci.">
        <title>Complete genome sequence of Ferroglobus placidus AEDII12DO.</title>
        <authorList>
            <person name="Anderson I."/>
            <person name="Risso C."/>
            <person name="Holmes D."/>
            <person name="Lucas S."/>
            <person name="Copeland A."/>
            <person name="Lapidus A."/>
            <person name="Cheng J.F."/>
            <person name="Bruce D."/>
            <person name="Goodwin L."/>
            <person name="Pitluck S."/>
            <person name="Saunders E."/>
            <person name="Brettin T."/>
            <person name="Detter J.C."/>
            <person name="Han C."/>
            <person name="Tapia R."/>
            <person name="Larimer F."/>
            <person name="Land M."/>
            <person name="Hauser L."/>
            <person name="Woyke T."/>
            <person name="Lovley D."/>
            <person name="Kyrpides N."/>
            <person name="Ivanova N."/>
        </authorList>
    </citation>
    <scope>NUCLEOTIDE SEQUENCE [LARGE SCALE GENOMIC DNA]</scope>
    <source>
        <strain evidence="3">DSM 10642 / AEDII12DO</strain>
    </source>
</reference>
<evidence type="ECO:0000313" key="3">
    <source>
        <dbReference type="Proteomes" id="UP000002613"/>
    </source>
</evidence>
<dbReference type="AlphaFoldDB" id="D3RXL4"/>
<accession>D3RXL4</accession>
<dbReference type="InterPro" id="IPR015217">
    <property type="entry name" value="Invasin_dom_3"/>
</dbReference>
<dbReference type="PaxDb" id="589924-Ferp_1067"/>
<gene>
    <name evidence="2" type="ordered locus">Ferp_1067</name>
</gene>
<protein>
    <submittedName>
        <fullName evidence="2">Ig domain protein group 1 domain protein</fullName>
    </submittedName>
</protein>
<dbReference type="eggNOG" id="arCOG02903">
    <property type="taxonomic scope" value="Archaea"/>
</dbReference>